<name>A0A1A9UG85_GLOAU</name>
<feature type="region of interest" description="Disordered" evidence="1">
    <location>
        <begin position="1524"/>
        <end position="1543"/>
    </location>
</feature>
<feature type="compositionally biased region" description="Basic residues" evidence="1">
    <location>
        <begin position="1988"/>
        <end position="1998"/>
    </location>
</feature>
<protein>
    <submittedName>
        <fullName evidence="2">Uncharacterized protein</fullName>
    </submittedName>
</protein>
<feature type="compositionally biased region" description="Polar residues" evidence="1">
    <location>
        <begin position="1531"/>
        <end position="1543"/>
    </location>
</feature>
<feature type="region of interest" description="Disordered" evidence="1">
    <location>
        <begin position="233"/>
        <end position="260"/>
    </location>
</feature>
<feature type="region of interest" description="Disordered" evidence="1">
    <location>
        <begin position="1483"/>
        <end position="1502"/>
    </location>
</feature>
<evidence type="ECO:0000313" key="3">
    <source>
        <dbReference type="Proteomes" id="UP000078200"/>
    </source>
</evidence>
<feature type="compositionally biased region" description="Basic and acidic residues" evidence="1">
    <location>
        <begin position="434"/>
        <end position="446"/>
    </location>
</feature>
<dbReference type="Proteomes" id="UP000078200">
    <property type="component" value="Unassembled WGS sequence"/>
</dbReference>
<feature type="compositionally biased region" description="Basic and acidic residues" evidence="1">
    <location>
        <begin position="1257"/>
        <end position="1266"/>
    </location>
</feature>
<accession>A0A1A9UG85</accession>
<feature type="region of interest" description="Disordered" evidence="1">
    <location>
        <begin position="1233"/>
        <end position="1272"/>
    </location>
</feature>
<feature type="region of interest" description="Disordered" evidence="1">
    <location>
        <begin position="407"/>
        <end position="466"/>
    </location>
</feature>
<feature type="compositionally biased region" description="Acidic residues" evidence="1">
    <location>
        <begin position="1958"/>
        <end position="1982"/>
    </location>
</feature>
<dbReference type="STRING" id="7395.A0A1A9UG85"/>
<feature type="compositionally biased region" description="Basic and acidic residues" evidence="1">
    <location>
        <begin position="759"/>
        <end position="768"/>
    </location>
</feature>
<feature type="compositionally biased region" description="Basic and acidic residues" evidence="1">
    <location>
        <begin position="726"/>
        <end position="752"/>
    </location>
</feature>
<feature type="compositionally biased region" description="Polar residues" evidence="1">
    <location>
        <begin position="1614"/>
        <end position="1632"/>
    </location>
</feature>
<feature type="compositionally biased region" description="Polar residues" evidence="1">
    <location>
        <begin position="1041"/>
        <end position="1053"/>
    </location>
</feature>
<evidence type="ECO:0000256" key="1">
    <source>
        <dbReference type="SAM" id="MobiDB-lite"/>
    </source>
</evidence>
<feature type="region of interest" description="Disordered" evidence="1">
    <location>
        <begin position="1948"/>
        <end position="2003"/>
    </location>
</feature>
<feature type="region of interest" description="Disordered" evidence="1">
    <location>
        <begin position="1305"/>
        <end position="1351"/>
    </location>
</feature>
<sequence length="2102" mass="233772">MNNVLDNDNCASKVIAESTFGPLNELPSTDVKCKDIIPKANTNSSPSISSKPGESKRLIRRFTKLDSKKLQQLGLDRKIAEALSHQKSVKEQESKTTKESPTRELIGITVAAAITRSSVEKISSLTKSSDYLESDVKSLNEFPVIDVTASITDEKSNSKSTTPPKITITGPDSPLENEDEQLQNLSAQQRLENVKQLLNKKIMKKHTKEASPVAADGKSLFVHLEPPLVQKVHEETPKTADTKASTQKIPKTAPTKLRSADKESLPVVSFLLKNNLNKPVVRPQSRSPSSEMFLKNHSHSKLVLIPKATIRSAHQHGNQRCSFSPINVSKDQTADNSENKCSEATAISSPTASCNSIPKSLIVLENKVLSQHEMIDLTSLGLSTSKVANEGFSQPHKPIPEVVIKQEQPDDFPPLPSNTSNQLNLHPLPMKTNRKIENTKKLKLSSEKSALASKEAQSKSLQKPLTNDQDILSTSLKANNETSLVTIEKSPLKNCSQKIVSKPEKQSLIKAVSKPSLTPSPSKETNVAVNSMKSEIETLVPFTKSASVEIVNEPKMNDTFSAVDFIASLSNMSQSMTEKSLMELSQEELNLNASCSSNISSATDKMSTSYKMGAESAKSSLPIGKIVTMPKENILKLNSSNLNAIVIASCNGPETIVTKSTEVTITTPNQKLQSMPIKILNKSANVRKDIPKAANVNRIKKTVFKADNIKLRKEMFESLNIKVRETRETSIHESESGHEKSSKSIEFSKHSDAINVNEEPDKSLPKEKVETELQRRNKSSMPSILEANMNVIPEVIQENLSQAKKLDALSKVAEQNDKRLPKTTYVQSAAVNKDARKSLGRCKKSKANLIPKAKPSFNVPKSEESVNHETKDLTCIADIHQPVSETIRKIEDFANQVKDNRPLEVISVVSPSSEKRLIKELNINQSDQISRKIVPTAPQIDDEEITRKSCGLNATGEPLEDAGRENTVVLKHQTGLNVNKSNVGRMLEEEKTVSKSVSKVGLSLKAKRSHVSFAKEPSVGEATPNVSDGADSGIISDPPQIISNSKGNANQSMEAKDKPTNGNSALIDIKPTKTSQKNKEKKSSRLVALPLTNSPLKRKRPDIGTSANDPIAIASVTHRGKKSNQVKLSGCVKSEEKVEEKKKDDEEESLLEPLRVEEFNEYSCKEKNFLNSNKHSDSDSNCVTRGSKLRKARTAEAEVEVKNLKKTETIGTLSTKIRKGTKHRKELEIEEKKSEIDGNIVKSGEKPSNRRSSQRKAMLEFKEDKSSASNTQCAAKESINYEDLEFLPVNAEIRDFEPLRAKRKISKKHEHVKKENSAQAKIKKADNSSREAIIGSPQSKRRRKTLEAESEAHKVLIDSDSEYEGGEISFEGSPEFLGFDDSFEAGLELKEDDNKLKNMERKQTTLRDWLTTGKTTSPLALAEEKPCSSRSIPLKKRWDLNMSSCDQTNVVREISSAGEGEVKIRKRKVENLLSSDRKKCALGKNQIEKPEENESLSKQLSADDSEAKACSIVQNVKDIPLSKFESKNSKAQDSTNVKPPPVNISQLSVEDCLQKTFPSNVSAEREAKSLKKISDEKPVNSRLKCEAKAASEVEESDLQVSKISAPKKIKSHSTDSAASMSIKSEPNTSTAATIPAKRGRGRKLGAVPNLENNFNPRLLLANNRSEVDSDEVLTCDAETTGSGPIQCGLCLKRTSSQKWLPHLSEHYGFGFKLGEKELNACNRSIVLSQIISYFKETNIKGLCCRMCQKMYRSGLGLLTHVEGCGITQERVVCEFCKRDYSKLSLNPHLRTCAQRLRLENPNVEENEKKPNLTVEETFSNTGRLKRVSTIKAESKLKIIGEHLGRSGNEENNSEFNAKTHVRYHPPMDENYRQKCSDDLNTFGKAFCPKKVCRFNSDNLDELEKHINTCKHITKSGYYCCFCKMRRFETETLALEHVEQCHKPKVEESENSDCNIRTDEEDSSDDDNNSVSEDADENEDNVEENSTKKSAKKNSKMKPVKTSLERNKVFAPRSHDVDTIVINKWKNFLKINYSLTPLFSKFSSKFRLGNFSELSNYFPRQKTSMKFSFLKDMKLLSSIGQPKKDMEWSELKRFENVENEYIG</sequence>
<dbReference type="VEuPathDB" id="VectorBase:GAUT003840"/>
<feature type="region of interest" description="Disordered" evidence="1">
    <location>
        <begin position="726"/>
        <end position="768"/>
    </location>
</feature>
<reference evidence="2" key="1">
    <citation type="submission" date="2020-05" db="UniProtKB">
        <authorList>
            <consortium name="EnsemblMetazoa"/>
        </authorList>
    </citation>
    <scope>IDENTIFICATION</scope>
    <source>
        <strain evidence="2">TTRI</strain>
    </source>
</reference>
<organism evidence="2 3">
    <name type="scientific">Glossina austeni</name>
    <name type="common">Savannah tsetse fly</name>
    <dbReference type="NCBI Taxonomy" id="7395"/>
    <lineage>
        <taxon>Eukaryota</taxon>
        <taxon>Metazoa</taxon>
        <taxon>Ecdysozoa</taxon>
        <taxon>Arthropoda</taxon>
        <taxon>Hexapoda</taxon>
        <taxon>Insecta</taxon>
        <taxon>Pterygota</taxon>
        <taxon>Neoptera</taxon>
        <taxon>Endopterygota</taxon>
        <taxon>Diptera</taxon>
        <taxon>Brachycera</taxon>
        <taxon>Muscomorpha</taxon>
        <taxon>Hippoboscoidea</taxon>
        <taxon>Glossinidae</taxon>
        <taxon>Glossina</taxon>
    </lineage>
</organism>
<dbReference type="EnsemblMetazoa" id="GAUT003840-RA">
    <property type="protein sequence ID" value="GAUT003840-PA"/>
    <property type="gene ID" value="GAUT003840"/>
</dbReference>
<feature type="compositionally biased region" description="Low complexity" evidence="1">
    <location>
        <begin position="447"/>
        <end position="461"/>
    </location>
</feature>
<feature type="region of interest" description="Disordered" evidence="1">
    <location>
        <begin position="1604"/>
        <end position="1635"/>
    </location>
</feature>
<keyword evidence="3" id="KW-1185">Reference proteome</keyword>
<feature type="region of interest" description="Disordered" evidence="1">
    <location>
        <begin position="153"/>
        <end position="177"/>
    </location>
</feature>
<proteinExistence type="predicted"/>
<evidence type="ECO:0000313" key="2">
    <source>
        <dbReference type="EnsemblMetazoa" id="GAUT003840-PA"/>
    </source>
</evidence>
<feature type="region of interest" description="Disordered" evidence="1">
    <location>
        <begin position="1008"/>
        <end position="1107"/>
    </location>
</feature>